<comment type="subcellular location">
    <subcellularLocation>
        <location evidence="1">Nucleus</location>
    </subcellularLocation>
</comment>
<proteinExistence type="inferred from homology"/>
<organism evidence="12 13">
    <name type="scientific">Oreochromis aureus</name>
    <name type="common">Israeli tilapia</name>
    <name type="synonym">Chromis aureus</name>
    <dbReference type="NCBI Taxonomy" id="47969"/>
    <lineage>
        <taxon>Eukaryota</taxon>
        <taxon>Metazoa</taxon>
        <taxon>Chordata</taxon>
        <taxon>Craniata</taxon>
        <taxon>Vertebrata</taxon>
        <taxon>Euteleostomi</taxon>
        <taxon>Actinopterygii</taxon>
        <taxon>Neopterygii</taxon>
        <taxon>Teleostei</taxon>
        <taxon>Neoteleostei</taxon>
        <taxon>Acanthomorphata</taxon>
        <taxon>Ovalentaria</taxon>
        <taxon>Cichlomorphae</taxon>
        <taxon>Cichliformes</taxon>
        <taxon>Cichlidae</taxon>
        <taxon>African cichlids</taxon>
        <taxon>Pseudocrenilabrinae</taxon>
        <taxon>Oreochromini</taxon>
        <taxon>Oreochromis</taxon>
    </lineage>
</organism>
<accession>A0AAZ1XX95</accession>
<keyword evidence="6" id="KW-0862">Zinc</keyword>
<dbReference type="GO" id="GO:0008270">
    <property type="term" value="F:zinc ion binding"/>
    <property type="evidence" value="ECO:0007669"/>
    <property type="project" value="UniProtKB-KW"/>
</dbReference>
<reference evidence="13" key="1">
    <citation type="submission" date="2020-03" db="EMBL/GenBank/DDBJ databases">
        <title>Evolution of repeat sequences and sex chromosomes of tilapia species revealed by chromosome-level genomes.</title>
        <authorList>
            <person name="Xu L."/>
            <person name="Tao W."/>
            <person name="Wang D."/>
            <person name="Zhou Q."/>
        </authorList>
    </citation>
    <scope>NUCLEOTIDE SEQUENCE [LARGE SCALE GENOMIC DNA]</scope>
    <source>
        <strain evidence="13">Israel</strain>
    </source>
</reference>
<dbReference type="SUPFAM" id="SSF57667">
    <property type="entry name" value="beta-beta-alpha zinc fingers"/>
    <property type="match status" value="3"/>
</dbReference>
<dbReference type="InterPro" id="IPR036236">
    <property type="entry name" value="Znf_C2H2_sf"/>
</dbReference>
<dbReference type="FunFam" id="3.30.160.60:FF:000104">
    <property type="entry name" value="Transcriptional repressor protein YY1"/>
    <property type="match status" value="1"/>
</dbReference>
<dbReference type="InterPro" id="IPR050331">
    <property type="entry name" value="Zinc_finger"/>
</dbReference>
<dbReference type="AlphaFoldDB" id="A0AAZ1XX95"/>
<dbReference type="SMART" id="SM00355">
    <property type="entry name" value="ZnF_C2H2"/>
    <property type="match status" value="6"/>
</dbReference>
<keyword evidence="8" id="KW-0539">Nucleus</keyword>
<name>A0AAZ1XX95_OREAU</name>
<feature type="domain" description="C2H2-type" evidence="11">
    <location>
        <begin position="381"/>
        <end position="405"/>
    </location>
</feature>
<feature type="region of interest" description="Disordered" evidence="10">
    <location>
        <begin position="201"/>
        <end position="233"/>
    </location>
</feature>
<evidence type="ECO:0000256" key="6">
    <source>
        <dbReference type="ARBA" id="ARBA00022833"/>
    </source>
</evidence>
<keyword evidence="7" id="KW-0238">DNA-binding</keyword>
<protein>
    <recommendedName>
        <fullName evidence="11">C2H2-type domain-containing protein</fullName>
    </recommendedName>
</protein>
<evidence type="ECO:0000256" key="1">
    <source>
        <dbReference type="ARBA" id="ARBA00004123"/>
    </source>
</evidence>
<keyword evidence="4" id="KW-0677">Repeat</keyword>
<gene>
    <name evidence="12" type="primary">LOC116311781</name>
</gene>
<keyword evidence="3" id="KW-0479">Metal-binding</keyword>
<dbReference type="GO" id="GO:0003677">
    <property type="term" value="F:DNA binding"/>
    <property type="evidence" value="ECO:0007669"/>
    <property type="project" value="UniProtKB-KW"/>
</dbReference>
<dbReference type="GO" id="GO:0005634">
    <property type="term" value="C:nucleus"/>
    <property type="evidence" value="ECO:0007669"/>
    <property type="project" value="UniProtKB-SubCell"/>
</dbReference>
<evidence type="ECO:0000259" key="11">
    <source>
        <dbReference type="PROSITE" id="PS50157"/>
    </source>
</evidence>
<dbReference type="Gene3D" id="3.30.160.60">
    <property type="entry name" value="Classic Zinc Finger"/>
    <property type="match status" value="6"/>
</dbReference>
<dbReference type="GO" id="GO:0010468">
    <property type="term" value="P:regulation of gene expression"/>
    <property type="evidence" value="ECO:0007669"/>
    <property type="project" value="TreeGrafter"/>
</dbReference>
<dbReference type="Ensembl" id="ENSOABT00000062487.1">
    <property type="protein sequence ID" value="ENSOABP00000072163.1"/>
    <property type="gene ID" value="ENSOABG00000036103.1"/>
</dbReference>
<evidence type="ECO:0000313" key="12">
    <source>
        <dbReference type="Ensembl" id="ENSOABP00000072163.1"/>
    </source>
</evidence>
<dbReference type="PANTHER" id="PTHR16515">
    <property type="entry name" value="PR DOMAIN ZINC FINGER PROTEIN"/>
    <property type="match status" value="1"/>
</dbReference>
<evidence type="ECO:0000256" key="5">
    <source>
        <dbReference type="ARBA" id="ARBA00022771"/>
    </source>
</evidence>
<dbReference type="PANTHER" id="PTHR16515:SF66">
    <property type="entry name" value="C2H2-TYPE DOMAIN-CONTAINING PROTEIN"/>
    <property type="match status" value="1"/>
</dbReference>
<feature type="domain" description="C2H2-type" evidence="11">
    <location>
        <begin position="269"/>
        <end position="296"/>
    </location>
</feature>
<reference evidence="12" key="2">
    <citation type="submission" date="2025-08" db="UniProtKB">
        <authorList>
            <consortium name="Ensembl"/>
        </authorList>
    </citation>
    <scope>IDENTIFICATION</scope>
</reference>
<dbReference type="PROSITE" id="PS50157">
    <property type="entry name" value="ZINC_FINGER_C2H2_2"/>
    <property type="match status" value="6"/>
</dbReference>
<evidence type="ECO:0000256" key="2">
    <source>
        <dbReference type="ARBA" id="ARBA00006991"/>
    </source>
</evidence>
<feature type="domain" description="C2H2-type" evidence="11">
    <location>
        <begin position="297"/>
        <end position="324"/>
    </location>
</feature>
<evidence type="ECO:0000256" key="9">
    <source>
        <dbReference type="PROSITE-ProRule" id="PRU00042"/>
    </source>
</evidence>
<comment type="similarity">
    <text evidence="2">Belongs to the krueppel C2H2-type zinc-finger protein family.</text>
</comment>
<dbReference type="PROSITE" id="PS00028">
    <property type="entry name" value="ZINC_FINGER_C2H2_1"/>
    <property type="match status" value="6"/>
</dbReference>
<feature type="domain" description="C2H2-type" evidence="11">
    <location>
        <begin position="325"/>
        <end position="352"/>
    </location>
</feature>
<dbReference type="Proteomes" id="UP000472276">
    <property type="component" value="Unassembled WGS sequence"/>
</dbReference>
<feature type="compositionally biased region" description="Polar residues" evidence="10">
    <location>
        <begin position="59"/>
        <end position="71"/>
    </location>
</feature>
<keyword evidence="5 9" id="KW-0863">Zinc-finger</keyword>
<dbReference type="FunFam" id="3.30.160.60:FF:000624">
    <property type="entry name" value="zinc finger protein 697"/>
    <property type="match status" value="1"/>
</dbReference>
<evidence type="ECO:0000313" key="13">
    <source>
        <dbReference type="Proteomes" id="UP000472276"/>
    </source>
</evidence>
<dbReference type="FunFam" id="3.30.160.60:FF:000446">
    <property type="entry name" value="Zinc finger protein"/>
    <property type="match status" value="1"/>
</dbReference>
<sequence length="405" mass="47013">MKHRQICFQTNFLPSQRQENMVKHIFPLASPAQVPSDPLFLKISHSNMKCEEEEGLYDQQVSNQGRNSSLDQEGPDPPQIKEEEEELCISDDVEKIVLKQEDEGLVWTEEEQLRQLDNIWKPEMNLHSRAFPQQRECEEELVFGDQERNFNLDQEDPELPHIKEEQEEPCTSQEVDQLVVKQETEGIIIFMVAPTYEESEPELDSEHLLSYSSPEPESRDQQDNFPVSESQRKTDSSKKFVKCEICGKTFEYRSKLTRHMRVHTGEKPHSCSTCGKRFSLMINLKTHMRIHTGEKPYSCGICGKEFRDQSTFKKHMTVHTGEKPYSCSTCGKSFSQKPTLERHQRSHTGEKLHSCGTCGREFSQMINLKTHMRIHTGEKPHSCSTCGKSFIQRIQLQRHMRIHTG</sequence>
<dbReference type="FunFam" id="3.30.160.60:FF:001119">
    <property type="entry name" value="zinc finger protein 408"/>
    <property type="match status" value="1"/>
</dbReference>
<dbReference type="FunFam" id="3.30.160.60:FF:001498">
    <property type="entry name" value="Zinc finger protein 404"/>
    <property type="match status" value="1"/>
</dbReference>
<dbReference type="FunFam" id="3.30.160.60:FF:002343">
    <property type="entry name" value="Zinc finger protein 33A"/>
    <property type="match status" value="1"/>
</dbReference>
<dbReference type="Pfam" id="PF00096">
    <property type="entry name" value="zf-C2H2"/>
    <property type="match status" value="6"/>
</dbReference>
<feature type="domain" description="C2H2-type" evidence="11">
    <location>
        <begin position="241"/>
        <end position="268"/>
    </location>
</feature>
<reference evidence="12" key="3">
    <citation type="submission" date="2025-09" db="UniProtKB">
        <authorList>
            <consortium name="Ensembl"/>
        </authorList>
    </citation>
    <scope>IDENTIFICATION</scope>
</reference>
<evidence type="ECO:0000256" key="10">
    <source>
        <dbReference type="SAM" id="MobiDB-lite"/>
    </source>
</evidence>
<feature type="domain" description="C2H2-type" evidence="11">
    <location>
        <begin position="353"/>
        <end position="380"/>
    </location>
</feature>
<evidence type="ECO:0000256" key="7">
    <source>
        <dbReference type="ARBA" id="ARBA00023125"/>
    </source>
</evidence>
<evidence type="ECO:0000256" key="8">
    <source>
        <dbReference type="ARBA" id="ARBA00023242"/>
    </source>
</evidence>
<feature type="region of interest" description="Disordered" evidence="10">
    <location>
        <begin position="54"/>
        <end position="82"/>
    </location>
</feature>
<evidence type="ECO:0000256" key="3">
    <source>
        <dbReference type="ARBA" id="ARBA00022723"/>
    </source>
</evidence>
<keyword evidence="13" id="KW-1185">Reference proteome</keyword>
<evidence type="ECO:0000256" key="4">
    <source>
        <dbReference type="ARBA" id="ARBA00022737"/>
    </source>
</evidence>
<dbReference type="InterPro" id="IPR013087">
    <property type="entry name" value="Znf_C2H2_type"/>
</dbReference>